<sequence length="54" mass="6131">FPIILSLTEEGFINVRSANYGRTDRYTCSQGRPSDQVTNDQCYLPSTLSIMSQR</sequence>
<name>A0A8J7NFD0_ATRSP</name>
<dbReference type="Proteomes" id="UP000736164">
    <property type="component" value="Unassembled WGS sequence"/>
</dbReference>
<accession>A0A8J7NFD0</accession>
<dbReference type="EMBL" id="JAAWVO010005272">
    <property type="protein sequence ID" value="MBN3312426.1"/>
    <property type="molecule type" value="Genomic_DNA"/>
</dbReference>
<dbReference type="InterPro" id="IPR043159">
    <property type="entry name" value="Lectin_gal-bd_sf"/>
</dbReference>
<reference evidence="1" key="1">
    <citation type="journal article" date="2021" name="Cell">
        <title>Tracing the genetic footprints of vertebrate landing in non-teleost ray-finned fishes.</title>
        <authorList>
            <person name="Bi X."/>
            <person name="Wang K."/>
            <person name="Yang L."/>
            <person name="Pan H."/>
            <person name="Jiang H."/>
            <person name="Wei Q."/>
            <person name="Fang M."/>
            <person name="Yu H."/>
            <person name="Zhu C."/>
            <person name="Cai Y."/>
            <person name="He Y."/>
            <person name="Gan X."/>
            <person name="Zeng H."/>
            <person name="Yu D."/>
            <person name="Zhu Y."/>
            <person name="Jiang H."/>
            <person name="Qiu Q."/>
            <person name="Yang H."/>
            <person name="Zhang Y.E."/>
            <person name="Wang W."/>
            <person name="Zhu M."/>
            <person name="He S."/>
            <person name="Zhang G."/>
        </authorList>
    </citation>
    <scope>NUCLEOTIDE SEQUENCE</scope>
    <source>
        <strain evidence="1">Allg_001</strain>
    </source>
</reference>
<feature type="non-terminal residue" evidence="1">
    <location>
        <position position="1"/>
    </location>
</feature>
<evidence type="ECO:0000313" key="1">
    <source>
        <dbReference type="EMBL" id="MBN3312426.1"/>
    </source>
</evidence>
<dbReference type="Gene3D" id="2.60.120.740">
    <property type="match status" value="1"/>
</dbReference>
<feature type="non-terminal residue" evidence="1">
    <location>
        <position position="54"/>
    </location>
</feature>
<comment type="caution">
    <text evidence="1">The sequence shown here is derived from an EMBL/GenBank/DDBJ whole genome shotgun (WGS) entry which is preliminary data.</text>
</comment>
<organism evidence="1 2">
    <name type="scientific">Atractosteus spatula</name>
    <name type="common">Alligator gar</name>
    <name type="synonym">Lepisosteus spatula</name>
    <dbReference type="NCBI Taxonomy" id="7917"/>
    <lineage>
        <taxon>Eukaryota</taxon>
        <taxon>Metazoa</taxon>
        <taxon>Chordata</taxon>
        <taxon>Craniata</taxon>
        <taxon>Vertebrata</taxon>
        <taxon>Euteleostomi</taxon>
        <taxon>Actinopterygii</taxon>
        <taxon>Neopterygii</taxon>
        <taxon>Holostei</taxon>
        <taxon>Semionotiformes</taxon>
        <taxon>Lepisosteidae</taxon>
        <taxon>Atractosteus</taxon>
    </lineage>
</organism>
<evidence type="ECO:0000313" key="2">
    <source>
        <dbReference type="Proteomes" id="UP000736164"/>
    </source>
</evidence>
<gene>
    <name evidence="1" type="primary">Csl2_1</name>
    <name evidence="1" type="ORF">GTO95_0004472</name>
</gene>
<keyword evidence="2" id="KW-1185">Reference proteome</keyword>
<protein>
    <submittedName>
        <fullName evidence="1">CSL2 protein</fullName>
    </submittedName>
</protein>
<dbReference type="AlphaFoldDB" id="A0A8J7NFD0"/>
<proteinExistence type="predicted"/>